<accession>A0AAD4BMB2</accession>
<reference evidence="8" key="1">
    <citation type="submission" date="2019-10" db="EMBL/GenBank/DDBJ databases">
        <authorList>
            <consortium name="DOE Joint Genome Institute"/>
            <person name="Kuo A."/>
            <person name="Miyauchi S."/>
            <person name="Kiss E."/>
            <person name="Drula E."/>
            <person name="Kohler A."/>
            <person name="Sanchez-Garcia M."/>
            <person name="Andreopoulos B."/>
            <person name="Barry K.W."/>
            <person name="Bonito G."/>
            <person name="Buee M."/>
            <person name="Carver A."/>
            <person name="Chen C."/>
            <person name="Cichocki N."/>
            <person name="Clum A."/>
            <person name="Culley D."/>
            <person name="Crous P.W."/>
            <person name="Fauchery L."/>
            <person name="Girlanda M."/>
            <person name="Hayes R."/>
            <person name="Keri Z."/>
            <person name="LaButti K."/>
            <person name="Lipzen A."/>
            <person name="Lombard V."/>
            <person name="Magnuson J."/>
            <person name="Maillard F."/>
            <person name="Morin E."/>
            <person name="Murat C."/>
            <person name="Nolan M."/>
            <person name="Ohm R."/>
            <person name="Pangilinan J."/>
            <person name="Pereira M."/>
            <person name="Perotto S."/>
            <person name="Peter M."/>
            <person name="Riley R."/>
            <person name="Sitrit Y."/>
            <person name="Stielow B."/>
            <person name="Szollosi G."/>
            <person name="Zifcakova L."/>
            <person name="Stursova M."/>
            <person name="Spatafora J.W."/>
            <person name="Tedersoo L."/>
            <person name="Vaario L.-M."/>
            <person name="Yamada A."/>
            <person name="Yan M."/>
            <person name="Wang P."/>
            <person name="Xu J."/>
            <person name="Bruns T."/>
            <person name="Baldrian P."/>
            <person name="Vilgalys R."/>
            <person name="Henrissat B."/>
            <person name="Grigoriev I.V."/>
            <person name="Hibbett D."/>
            <person name="Nagy L.G."/>
            <person name="Martin F.M."/>
        </authorList>
    </citation>
    <scope>NUCLEOTIDE SEQUENCE</scope>
    <source>
        <strain evidence="8">BED1</strain>
    </source>
</reference>
<comment type="subcellular location">
    <subcellularLocation>
        <location evidence="1">Nucleus</location>
    </subcellularLocation>
</comment>
<evidence type="ECO:0000256" key="3">
    <source>
        <dbReference type="ARBA" id="ARBA00022776"/>
    </source>
</evidence>
<dbReference type="PANTHER" id="PTHR12663">
    <property type="entry name" value="ANDROGEN INDUCED INHIBITOR OF PROLIFERATION AS3 / PDS5-RELATED"/>
    <property type="match status" value="1"/>
</dbReference>
<dbReference type="PANTHER" id="PTHR12663:SF0">
    <property type="entry name" value="PRECOCIOUS DISSOCIATION OF SISTERS 5, ISOFORM A"/>
    <property type="match status" value="1"/>
</dbReference>
<dbReference type="GO" id="GO:0006281">
    <property type="term" value="P:DNA repair"/>
    <property type="evidence" value="ECO:0007669"/>
    <property type="project" value="TreeGrafter"/>
</dbReference>
<feature type="compositionally biased region" description="Basic and acidic residues" evidence="7">
    <location>
        <begin position="1217"/>
        <end position="1231"/>
    </location>
</feature>
<keyword evidence="3" id="KW-0498">Mitosis</keyword>
<evidence type="ECO:0000256" key="1">
    <source>
        <dbReference type="ARBA" id="ARBA00004123"/>
    </source>
</evidence>
<reference evidence="8" key="2">
    <citation type="journal article" date="2020" name="Nat. Commun.">
        <title>Large-scale genome sequencing of mycorrhizal fungi provides insights into the early evolution of symbiotic traits.</title>
        <authorList>
            <person name="Miyauchi S."/>
            <person name="Kiss E."/>
            <person name="Kuo A."/>
            <person name="Drula E."/>
            <person name="Kohler A."/>
            <person name="Sanchez-Garcia M."/>
            <person name="Morin E."/>
            <person name="Andreopoulos B."/>
            <person name="Barry K.W."/>
            <person name="Bonito G."/>
            <person name="Buee M."/>
            <person name="Carver A."/>
            <person name="Chen C."/>
            <person name="Cichocki N."/>
            <person name="Clum A."/>
            <person name="Culley D."/>
            <person name="Crous P.W."/>
            <person name="Fauchery L."/>
            <person name="Girlanda M."/>
            <person name="Hayes R.D."/>
            <person name="Keri Z."/>
            <person name="LaButti K."/>
            <person name="Lipzen A."/>
            <person name="Lombard V."/>
            <person name="Magnuson J."/>
            <person name="Maillard F."/>
            <person name="Murat C."/>
            <person name="Nolan M."/>
            <person name="Ohm R.A."/>
            <person name="Pangilinan J."/>
            <person name="Pereira M.F."/>
            <person name="Perotto S."/>
            <person name="Peter M."/>
            <person name="Pfister S."/>
            <person name="Riley R."/>
            <person name="Sitrit Y."/>
            <person name="Stielow J.B."/>
            <person name="Szollosi G."/>
            <person name="Zifcakova L."/>
            <person name="Stursova M."/>
            <person name="Spatafora J.W."/>
            <person name="Tedersoo L."/>
            <person name="Vaario L.M."/>
            <person name="Yamada A."/>
            <person name="Yan M."/>
            <person name="Wang P."/>
            <person name="Xu J."/>
            <person name="Bruns T."/>
            <person name="Baldrian P."/>
            <person name="Vilgalys R."/>
            <person name="Dunand C."/>
            <person name="Henrissat B."/>
            <person name="Grigoriev I.V."/>
            <person name="Hibbett D."/>
            <person name="Nagy L.G."/>
            <person name="Martin F.M."/>
        </authorList>
    </citation>
    <scope>NUCLEOTIDE SEQUENCE</scope>
    <source>
        <strain evidence="8">BED1</strain>
    </source>
</reference>
<dbReference type="GO" id="GO:0000785">
    <property type="term" value="C:chromatin"/>
    <property type="evidence" value="ECO:0007669"/>
    <property type="project" value="TreeGrafter"/>
</dbReference>
<dbReference type="AlphaFoldDB" id="A0AAD4BMB2"/>
<keyword evidence="5" id="KW-0131">Cell cycle</keyword>
<dbReference type="GO" id="GO:0007064">
    <property type="term" value="P:mitotic sister chromatid cohesion"/>
    <property type="evidence" value="ECO:0007669"/>
    <property type="project" value="InterPro"/>
</dbReference>
<dbReference type="EMBL" id="WHUW01000028">
    <property type="protein sequence ID" value="KAF8434558.1"/>
    <property type="molecule type" value="Genomic_DNA"/>
</dbReference>
<dbReference type="CDD" id="cd19953">
    <property type="entry name" value="PDS5"/>
    <property type="match status" value="1"/>
</dbReference>
<feature type="compositionally biased region" description="Basic and acidic residues" evidence="7">
    <location>
        <begin position="1135"/>
        <end position="1147"/>
    </location>
</feature>
<dbReference type="SUPFAM" id="SSF48371">
    <property type="entry name" value="ARM repeat"/>
    <property type="match status" value="2"/>
</dbReference>
<gene>
    <name evidence="8" type="ORF">L210DRAFT_862313</name>
</gene>
<evidence type="ECO:0000256" key="2">
    <source>
        <dbReference type="ARBA" id="ARBA00022618"/>
    </source>
</evidence>
<evidence type="ECO:0000256" key="6">
    <source>
        <dbReference type="SAM" id="Coils"/>
    </source>
</evidence>
<evidence type="ECO:0000313" key="8">
    <source>
        <dbReference type="EMBL" id="KAF8434558.1"/>
    </source>
</evidence>
<evidence type="ECO:0000256" key="5">
    <source>
        <dbReference type="ARBA" id="ARBA00023306"/>
    </source>
</evidence>
<dbReference type="Proteomes" id="UP001194468">
    <property type="component" value="Unassembled WGS sequence"/>
</dbReference>
<dbReference type="GO" id="GO:0051301">
    <property type="term" value="P:cell division"/>
    <property type="evidence" value="ECO:0007669"/>
    <property type="project" value="UniProtKB-KW"/>
</dbReference>
<feature type="compositionally biased region" description="Polar residues" evidence="7">
    <location>
        <begin position="1199"/>
        <end position="1216"/>
    </location>
</feature>
<proteinExistence type="predicted"/>
<evidence type="ECO:0000313" key="9">
    <source>
        <dbReference type="Proteomes" id="UP001194468"/>
    </source>
</evidence>
<feature type="coiled-coil region" evidence="6">
    <location>
        <begin position="28"/>
        <end position="55"/>
    </location>
</feature>
<dbReference type="GO" id="GO:0005634">
    <property type="term" value="C:nucleus"/>
    <property type="evidence" value="ECO:0007669"/>
    <property type="project" value="UniProtKB-SubCell"/>
</dbReference>
<evidence type="ECO:0000256" key="7">
    <source>
        <dbReference type="SAM" id="MobiDB-lite"/>
    </source>
</evidence>
<dbReference type="InterPro" id="IPR039776">
    <property type="entry name" value="Pds5"/>
</dbReference>
<keyword evidence="6" id="KW-0175">Coiled coil</keyword>
<organism evidence="8 9">
    <name type="scientific">Boletus edulis BED1</name>
    <dbReference type="NCBI Taxonomy" id="1328754"/>
    <lineage>
        <taxon>Eukaryota</taxon>
        <taxon>Fungi</taxon>
        <taxon>Dikarya</taxon>
        <taxon>Basidiomycota</taxon>
        <taxon>Agaricomycotina</taxon>
        <taxon>Agaricomycetes</taxon>
        <taxon>Agaricomycetidae</taxon>
        <taxon>Boletales</taxon>
        <taxon>Boletineae</taxon>
        <taxon>Boletaceae</taxon>
        <taxon>Boletoideae</taxon>
        <taxon>Boletus</taxon>
    </lineage>
</organism>
<dbReference type="Gene3D" id="1.25.10.10">
    <property type="entry name" value="Leucine-rich Repeat Variant"/>
    <property type="match status" value="1"/>
</dbReference>
<dbReference type="InterPro" id="IPR016024">
    <property type="entry name" value="ARM-type_fold"/>
</dbReference>
<protein>
    <submittedName>
        <fullName evidence="8">Cohesin-associated protein Pds5</fullName>
    </submittedName>
</protein>
<dbReference type="Pfam" id="PF20168">
    <property type="entry name" value="PDS5"/>
    <property type="match status" value="1"/>
</dbReference>
<comment type="caution">
    <text evidence="8">The sequence shown here is derived from an EMBL/GenBank/DDBJ whole genome shotgun (WGS) entry which is preliminary data.</text>
</comment>
<dbReference type="InterPro" id="IPR011989">
    <property type="entry name" value="ARM-like"/>
</dbReference>
<sequence length="1259" mass="141443">MVAQTRTAATPSKKLTFNEKIVGKSLSTDVLLKKLKALHTELAELDQELVDVNSLSSVRSQLINTSLLLHKDRGVKAYTACCLADILRLYAPDAPYTQNELKDIFQFFFRQLSAGLKGTDAPYYNEYFHLLESLSTVKSVVLVCDLPHADELMSEIFRDFFVLVRRDLAKKIELFIADILVALIDECQSLPSEVLDTMMAQFLDKNTRLDQPAYRLAVQICNATSDKLQRHVCQYFTDTIVTNSRELDTEGDYDEIRTAHNLVKQLSKSCPSLLHSVIPQLEEELRVDQVQVRLIVTHALGEMFADKGGSDLIRKYPTTWNVWLMRKNDKAAAVRLKLVESARGLLLNLPEHRETTALTRSRIEMLQLKLLDPDEKVRAAVCKVYSQLDYETAFHSVSEAQLRAVAGRGMDKKHAVRVEAMNALGKLYSLAYPEIENGDAIAASHFAWIPNEVLHISNMTSETKAAAERVIADYVLPLPSPPSNSASTSKNVEVDEVAWTDHLLNIMQHLDDLGINTILSMSGIKANRPTMYEHYLRACIQNNGGVIDENEEIIIQRLNNVVKHLARQFPDPVKAAEDLHEFAKANENRLYKLLKTCVDPQSDLKSIVKASNEFLRRVEQSLESTLSTMTIFLRRATLRIANQSSISTLIKRVQKSAPTSKHAQQLLTFISKHCPALYKPHVSELTKAIADERNVILVEVGMHALAAVAKADESQVTLDKRALERITRFAVGENPKIAKFAARLLASLKDHEDACVEIIESISDKLPEATPEELIAYTTVLVQMARFKPVAFEHRGDTIMAFLIKKLLMGRRSNDPEEMDVDDDWVQDDELAPIQKARILALKVCRNRCLANASVENAVGLATPALKMFSTLLEHSGSFSADAPDSSQVKSRMRLQAAVSLLHLSTVEAFATVISSNFIWLAITVQDPCYHIRIIFLTKLVSLLTARKLPPRFNTIPFLTIHDPEADVRDRAIAYISFISKSIPPAARVDQLELIFIRLLHLLAHHPDFSTTHENIQEMAKYIEFYLDLIAGSENIALLYHLAMKAKTVRDSESHTYSESLYTMADLAQELIKARAQARSWTLQSYPGKVKLPSDILRALPSTDAVAKVVKTQYLSEETIDWLRVVRGHKPATATKEKKRESREARNGRSPPAKRKASRARANGAPKWTKKSARWNSDQSESEEEPSSDGESVHDQSEKATSPRRSSSVVSETGQESNKEEDGGEPSEREKKFGRKARMKAQEKMSKQIKKAPTRPRKS</sequence>
<feature type="compositionally biased region" description="Basic residues" evidence="7">
    <location>
        <begin position="1247"/>
        <end position="1259"/>
    </location>
</feature>
<keyword evidence="9" id="KW-1185">Reference proteome</keyword>
<keyword evidence="4" id="KW-0539">Nucleus</keyword>
<feature type="region of interest" description="Disordered" evidence="7">
    <location>
        <begin position="1131"/>
        <end position="1259"/>
    </location>
</feature>
<name>A0AAD4BMB2_BOLED</name>
<evidence type="ECO:0000256" key="4">
    <source>
        <dbReference type="ARBA" id="ARBA00023242"/>
    </source>
</evidence>
<keyword evidence="2" id="KW-0132">Cell division</keyword>